<keyword evidence="2 7" id="KW-0813">Transport</keyword>
<accession>D1CFP1</accession>
<dbReference type="PANTHER" id="PTHR30193">
    <property type="entry name" value="ABC TRANSPORTER PERMEASE PROTEIN"/>
    <property type="match status" value="1"/>
</dbReference>
<dbReference type="AlphaFoldDB" id="D1CFP1"/>
<dbReference type="GO" id="GO:0055085">
    <property type="term" value="P:transmembrane transport"/>
    <property type="evidence" value="ECO:0007669"/>
    <property type="project" value="InterPro"/>
</dbReference>
<comment type="subcellular location">
    <subcellularLocation>
        <location evidence="1 7">Cell membrane</location>
        <topology evidence="1 7">Multi-pass membrane protein</topology>
    </subcellularLocation>
</comment>
<keyword evidence="4 7" id="KW-0812">Transmembrane</keyword>
<feature type="transmembrane region" description="Helical" evidence="7">
    <location>
        <begin position="89"/>
        <end position="110"/>
    </location>
</feature>
<dbReference type="KEGG" id="ttr:Tter_0830"/>
<dbReference type="PANTHER" id="PTHR30193:SF37">
    <property type="entry name" value="INNER MEMBRANE ABC TRANSPORTER PERMEASE PROTEIN YCJO"/>
    <property type="match status" value="1"/>
</dbReference>
<dbReference type="HOGENOM" id="CLU_016047_0_2_0"/>
<sequence>MQAMTRPLTRRSGLSRVLYEARREWTAYLFLSPGLILFAVFTVFSVGFSFYLSFHQWNILEPQKPFVGMQNYRELLHDRYFLGAIVNTLYFAAVSVPVTMAIGLLVALMLNTQIRFRGLFRTLYYLPGVTSLVVAAIIWKWVFSGDYGLLNYYLLKLHIIDKPILWLSDRNLAMPAVITVSVWQGVGFHMVVYLAALQSIPQEIYDAAKVDGASAFRRLIYITVPLLRPTMFFQFVVAMIGSLQVFGQILLMTGGGPIRRTTTVAFYLYQKAFRDFEMGYAAAIAYCLFAMMIVFTIIYWRLAYREIEY</sequence>
<evidence type="ECO:0000256" key="1">
    <source>
        <dbReference type="ARBA" id="ARBA00004651"/>
    </source>
</evidence>
<evidence type="ECO:0000313" key="10">
    <source>
        <dbReference type="Proteomes" id="UP000000323"/>
    </source>
</evidence>
<dbReference type="InterPro" id="IPR051393">
    <property type="entry name" value="ABC_transporter_permease"/>
</dbReference>
<dbReference type="Pfam" id="PF00528">
    <property type="entry name" value="BPD_transp_1"/>
    <property type="match status" value="1"/>
</dbReference>
<keyword evidence="3" id="KW-1003">Cell membrane</keyword>
<keyword evidence="10" id="KW-1185">Reference proteome</keyword>
<feature type="transmembrane region" description="Helical" evidence="7">
    <location>
        <begin position="278"/>
        <end position="300"/>
    </location>
</feature>
<comment type="similarity">
    <text evidence="7">Belongs to the binding-protein-dependent transport system permease family.</text>
</comment>
<evidence type="ECO:0000256" key="3">
    <source>
        <dbReference type="ARBA" id="ARBA00022475"/>
    </source>
</evidence>
<evidence type="ECO:0000313" key="9">
    <source>
        <dbReference type="EMBL" id="ACZ41747.1"/>
    </source>
</evidence>
<dbReference type="STRING" id="525904.Tter_0830"/>
<dbReference type="eggNOG" id="COG1175">
    <property type="taxonomic scope" value="Bacteria"/>
</dbReference>
<dbReference type="Proteomes" id="UP000000323">
    <property type="component" value="Chromosome 1"/>
</dbReference>
<dbReference type="OrthoDB" id="9761387at2"/>
<feature type="transmembrane region" description="Helical" evidence="7">
    <location>
        <begin position="235"/>
        <end position="258"/>
    </location>
</feature>
<evidence type="ECO:0000256" key="2">
    <source>
        <dbReference type="ARBA" id="ARBA00022448"/>
    </source>
</evidence>
<dbReference type="InterPro" id="IPR035906">
    <property type="entry name" value="MetI-like_sf"/>
</dbReference>
<dbReference type="CDD" id="cd06261">
    <property type="entry name" value="TM_PBP2"/>
    <property type="match status" value="1"/>
</dbReference>
<dbReference type="Gene3D" id="1.10.3720.10">
    <property type="entry name" value="MetI-like"/>
    <property type="match status" value="1"/>
</dbReference>
<reference evidence="10" key="1">
    <citation type="journal article" date="2010" name="Stand. Genomic Sci.">
        <title>Complete genome sequence of 'Thermobaculum terrenum' type strain (YNP1).</title>
        <authorList>
            <person name="Kiss H."/>
            <person name="Cleland D."/>
            <person name="Lapidus A."/>
            <person name="Lucas S."/>
            <person name="Glavina Del Rio T."/>
            <person name="Nolan M."/>
            <person name="Tice H."/>
            <person name="Han C."/>
            <person name="Goodwin L."/>
            <person name="Pitluck S."/>
            <person name="Liolios K."/>
            <person name="Ivanova N."/>
            <person name="Mavromatis K."/>
            <person name="Ovchinnikova G."/>
            <person name="Pati A."/>
            <person name="Chen A."/>
            <person name="Palaniappan K."/>
            <person name="Land M."/>
            <person name="Hauser L."/>
            <person name="Chang Y."/>
            <person name="Jeffries C."/>
            <person name="Lu M."/>
            <person name="Brettin T."/>
            <person name="Detter J."/>
            <person name="Goker M."/>
            <person name="Tindall B."/>
            <person name="Beck B."/>
            <person name="McDermott T."/>
            <person name="Woyke T."/>
            <person name="Bristow J."/>
            <person name="Eisen J."/>
            <person name="Markowitz V."/>
            <person name="Hugenholtz P."/>
            <person name="Kyrpides N."/>
            <person name="Klenk H."/>
            <person name="Cheng J."/>
        </authorList>
    </citation>
    <scope>NUCLEOTIDE SEQUENCE [LARGE SCALE GENOMIC DNA]</scope>
    <source>
        <strain evidence="10">ATCC BAA-798 / YNP1</strain>
    </source>
</reference>
<dbReference type="EMBL" id="CP001825">
    <property type="protein sequence ID" value="ACZ41747.1"/>
    <property type="molecule type" value="Genomic_DNA"/>
</dbReference>
<dbReference type="GO" id="GO:0005886">
    <property type="term" value="C:plasma membrane"/>
    <property type="evidence" value="ECO:0007669"/>
    <property type="project" value="UniProtKB-SubCell"/>
</dbReference>
<feature type="transmembrane region" description="Helical" evidence="7">
    <location>
        <begin position="122"/>
        <end position="142"/>
    </location>
</feature>
<gene>
    <name evidence="9" type="ordered locus">Tter_0830</name>
</gene>
<evidence type="ECO:0000256" key="5">
    <source>
        <dbReference type="ARBA" id="ARBA00022989"/>
    </source>
</evidence>
<feature type="domain" description="ABC transmembrane type-1" evidence="8">
    <location>
        <begin position="85"/>
        <end position="299"/>
    </location>
</feature>
<evidence type="ECO:0000256" key="7">
    <source>
        <dbReference type="RuleBase" id="RU363032"/>
    </source>
</evidence>
<keyword evidence="5 7" id="KW-1133">Transmembrane helix</keyword>
<evidence type="ECO:0000256" key="4">
    <source>
        <dbReference type="ARBA" id="ARBA00022692"/>
    </source>
</evidence>
<dbReference type="InterPro" id="IPR000515">
    <property type="entry name" value="MetI-like"/>
</dbReference>
<name>D1CFP1_THET1</name>
<feature type="transmembrane region" description="Helical" evidence="7">
    <location>
        <begin position="172"/>
        <end position="196"/>
    </location>
</feature>
<keyword evidence="6 7" id="KW-0472">Membrane</keyword>
<dbReference type="SUPFAM" id="SSF161098">
    <property type="entry name" value="MetI-like"/>
    <property type="match status" value="1"/>
</dbReference>
<evidence type="ECO:0000256" key="6">
    <source>
        <dbReference type="ARBA" id="ARBA00023136"/>
    </source>
</evidence>
<organism evidence="9 10">
    <name type="scientific">Thermobaculum terrenum (strain ATCC BAA-798 / CCMEE 7001 / YNP1)</name>
    <dbReference type="NCBI Taxonomy" id="525904"/>
    <lineage>
        <taxon>Bacteria</taxon>
        <taxon>Bacillati</taxon>
        <taxon>Chloroflexota</taxon>
        <taxon>Chloroflexia</taxon>
        <taxon>Candidatus Thermobaculales</taxon>
        <taxon>Candidatus Thermobaculaceae</taxon>
        <taxon>Thermobaculum</taxon>
    </lineage>
</organism>
<dbReference type="PROSITE" id="PS50928">
    <property type="entry name" value="ABC_TM1"/>
    <property type="match status" value="1"/>
</dbReference>
<proteinExistence type="inferred from homology"/>
<protein>
    <submittedName>
        <fullName evidence="9">Binding-protein-dependent transport systems inner membrane component</fullName>
    </submittedName>
</protein>
<evidence type="ECO:0000259" key="8">
    <source>
        <dbReference type="PROSITE" id="PS50928"/>
    </source>
</evidence>
<feature type="transmembrane region" description="Helical" evidence="7">
    <location>
        <begin position="25"/>
        <end position="52"/>
    </location>
</feature>